<proteinExistence type="predicted"/>
<dbReference type="Gene3D" id="3.40.50.300">
    <property type="entry name" value="P-loop containing nucleotide triphosphate hydrolases"/>
    <property type="match status" value="1"/>
</dbReference>
<dbReference type="InterPro" id="IPR052026">
    <property type="entry name" value="ExeA_AAA_ATPase_DNA-bind"/>
</dbReference>
<dbReference type="STRING" id="338963.Pcar_1303"/>
<evidence type="ECO:0000259" key="1">
    <source>
        <dbReference type="Pfam" id="PF13401"/>
    </source>
</evidence>
<dbReference type="eggNOG" id="COG3267">
    <property type="taxonomic scope" value="Bacteria"/>
</dbReference>
<name>Q3A505_SYNC1</name>
<dbReference type="HOGENOM" id="CLU_024125_3_0_7"/>
<dbReference type="PANTHER" id="PTHR35894">
    <property type="entry name" value="GENERAL SECRETION PATHWAY PROTEIN A-RELATED"/>
    <property type="match status" value="1"/>
</dbReference>
<dbReference type="InterPro" id="IPR027417">
    <property type="entry name" value="P-loop_NTPase"/>
</dbReference>
<dbReference type="OrthoDB" id="9779230at2"/>
<dbReference type="Pfam" id="PF13401">
    <property type="entry name" value="AAA_22"/>
    <property type="match status" value="1"/>
</dbReference>
<dbReference type="KEGG" id="pca:Pcar_1303"/>
<protein>
    <submittedName>
        <fullName evidence="2">ATPase, putative</fullName>
    </submittedName>
</protein>
<organism evidence="2 3">
    <name type="scientific">Syntrophotalea carbinolica (strain DSM 2380 / NBRC 103641 / GraBd1)</name>
    <name type="common">Pelobacter carbinolicus</name>
    <dbReference type="NCBI Taxonomy" id="338963"/>
    <lineage>
        <taxon>Bacteria</taxon>
        <taxon>Pseudomonadati</taxon>
        <taxon>Thermodesulfobacteriota</taxon>
        <taxon>Desulfuromonadia</taxon>
        <taxon>Desulfuromonadales</taxon>
        <taxon>Syntrophotaleaceae</taxon>
        <taxon>Syntrophotalea</taxon>
    </lineage>
</organism>
<sequence>MSYLEHFGLDREPFSNAPDARFYYHSEQHRQAMLRLMHVVDSNKGLAVVIGGVGTGKTTLARRMLDHLDEEHYVSSLLVMVHSGVTPEWILTRIALQLGVENPAPDRMTLLKQLYDRLIEIDASGRKAVVLIDEAQMLQTRELMEEFRGLLNLEIPAKKLLNILFFGLPEVEDCLRLDEPLAQRVAVKYRLHSYTHATAEAYIGHRLQVAGARDAIIDPETVPIIHNYAGGVPRLINTICDNCLFEAFLRKHDQVSAAIVESVAGDLGLSRNPAQPSAAEGLEEDFEDIDDIDEMLDSLERKF</sequence>
<evidence type="ECO:0000313" key="2">
    <source>
        <dbReference type="EMBL" id="ABA88552.1"/>
    </source>
</evidence>
<keyword evidence="3" id="KW-1185">Reference proteome</keyword>
<dbReference type="GO" id="GO:0016887">
    <property type="term" value="F:ATP hydrolysis activity"/>
    <property type="evidence" value="ECO:0007669"/>
    <property type="project" value="InterPro"/>
</dbReference>
<dbReference type="PANTHER" id="PTHR35894:SF1">
    <property type="entry name" value="PHOSPHORIBULOKINASE _ URIDINE KINASE FAMILY"/>
    <property type="match status" value="1"/>
</dbReference>
<reference evidence="2 3" key="2">
    <citation type="journal article" date="2012" name="BMC Genomics">
        <title>The genome of Pelobacter carbinolicus reveals surprising metabolic capabilities and physiological features.</title>
        <authorList>
            <person name="Aklujkar M."/>
            <person name="Haveman S.A."/>
            <person name="Didonato R.Jr."/>
            <person name="Chertkov O."/>
            <person name="Han C.S."/>
            <person name="Land M.L."/>
            <person name="Brown P."/>
            <person name="Lovley D.R."/>
        </authorList>
    </citation>
    <scope>NUCLEOTIDE SEQUENCE [LARGE SCALE GENOMIC DNA]</scope>
    <source>
        <strain evidence="3">DSM 2380 / NBRC 103641 / GraBd1</strain>
    </source>
</reference>
<gene>
    <name evidence="2" type="ordered locus">Pcar_1303</name>
</gene>
<accession>Q3A505</accession>
<dbReference type="SUPFAM" id="SSF52540">
    <property type="entry name" value="P-loop containing nucleoside triphosphate hydrolases"/>
    <property type="match status" value="1"/>
</dbReference>
<dbReference type="RefSeq" id="WP_011341027.1">
    <property type="nucleotide sequence ID" value="NC_007498.2"/>
</dbReference>
<dbReference type="InterPro" id="IPR049945">
    <property type="entry name" value="AAA_22"/>
</dbReference>
<evidence type="ECO:0000313" key="3">
    <source>
        <dbReference type="Proteomes" id="UP000002534"/>
    </source>
</evidence>
<reference evidence="3" key="1">
    <citation type="submission" date="2005-10" db="EMBL/GenBank/DDBJ databases">
        <title>Complete sequence of Pelobacter carbinolicus DSM 2380.</title>
        <authorList>
            <person name="Copeland A."/>
            <person name="Lucas S."/>
            <person name="Lapidus A."/>
            <person name="Barry K."/>
            <person name="Detter J.C."/>
            <person name="Glavina T."/>
            <person name="Hammon N."/>
            <person name="Israni S."/>
            <person name="Pitluck S."/>
            <person name="Chertkov O."/>
            <person name="Schmutz J."/>
            <person name="Larimer F."/>
            <person name="Land M."/>
            <person name="Kyrpides N."/>
            <person name="Ivanova N."/>
            <person name="Richardson P."/>
        </authorList>
    </citation>
    <scope>NUCLEOTIDE SEQUENCE [LARGE SCALE GENOMIC DNA]</scope>
    <source>
        <strain evidence="3">DSM 2380 / NBRC 103641 / GraBd1</strain>
    </source>
</reference>
<dbReference type="Proteomes" id="UP000002534">
    <property type="component" value="Chromosome"/>
</dbReference>
<feature type="domain" description="ORC1/DEAH AAA+ ATPase" evidence="1">
    <location>
        <begin position="42"/>
        <end position="175"/>
    </location>
</feature>
<dbReference type="EMBL" id="CP000142">
    <property type="protein sequence ID" value="ABA88552.1"/>
    <property type="molecule type" value="Genomic_DNA"/>
</dbReference>
<dbReference type="AlphaFoldDB" id="Q3A505"/>